<keyword evidence="2" id="KW-1185">Reference proteome</keyword>
<accession>A0ACA9R6Y3</accession>
<dbReference type="Proteomes" id="UP000789920">
    <property type="component" value="Unassembled WGS sequence"/>
</dbReference>
<name>A0ACA9R6Y3_9GLOM</name>
<comment type="caution">
    <text evidence="1">The sequence shown here is derived from an EMBL/GenBank/DDBJ whole genome shotgun (WGS) entry which is preliminary data.</text>
</comment>
<protein>
    <submittedName>
        <fullName evidence="1">11588_t:CDS:1</fullName>
    </submittedName>
</protein>
<reference evidence="1" key="1">
    <citation type="submission" date="2021-06" db="EMBL/GenBank/DDBJ databases">
        <authorList>
            <person name="Kallberg Y."/>
            <person name="Tangrot J."/>
            <person name="Rosling A."/>
        </authorList>
    </citation>
    <scope>NUCLEOTIDE SEQUENCE</scope>
    <source>
        <strain evidence="1">MA461A</strain>
    </source>
</reference>
<gene>
    <name evidence="1" type="ORF">RPERSI_LOCUS17425</name>
</gene>
<sequence>MIFGKWKTKTKYLTTPIMERFIIVQTMKNHQKRLSLGKDEFSV</sequence>
<feature type="non-terminal residue" evidence="1">
    <location>
        <position position="1"/>
    </location>
</feature>
<proteinExistence type="predicted"/>
<organism evidence="1 2">
    <name type="scientific">Racocetra persica</name>
    <dbReference type="NCBI Taxonomy" id="160502"/>
    <lineage>
        <taxon>Eukaryota</taxon>
        <taxon>Fungi</taxon>
        <taxon>Fungi incertae sedis</taxon>
        <taxon>Mucoromycota</taxon>
        <taxon>Glomeromycotina</taxon>
        <taxon>Glomeromycetes</taxon>
        <taxon>Diversisporales</taxon>
        <taxon>Gigasporaceae</taxon>
        <taxon>Racocetra</taxon>
    </lineage>
</organism>
<dbReference type="EMBL" id="CAJVQC010044625">
    <property type="protein sequence ID" value="CAG8779906.1"/>
    <property type="molecule type" value="Genomic_DNA"/>
</dbReference>
<evidence type="ECO:0000313" key="1">
    <source>
        <dbReference type="EMBL" id="CAG8779906.1"/>
    </source>
</evidence>
<evidence type="ECO:0000313" key="2">
    <source>
        <dbReference type="Proteomes" id="UP000789920"/>
    </source>
</evidence>